<dbReference type="Gene3D" id="2.10.270.20">
    <property type="match status" value="1"/>
</dbReference>
<dbReference type="Pfam" id="PF19127">
    <property type="entry name" value="Choline_bind_3"/>
    <property type="match status" value="2"/>
</dbReference>
<evidence type="ECO:0000313" key="4">
    <source>
        <dbReference type="Proteomes" id="UP000886860"/>
    </source>
</evidence>
<dbReference type="SUPFAM" id="SSF69360">
    <property type="entry name" value="Cell wall binding repeat"/>
    <property type="match status" value="2"/>
</dbReference>
<name>A0A9D1KER3_9FIRM</name>
<feature type="chain" id="PRO_5039612733" evidence="2">
    <location>
        <begin position="28"/>
        <end position="343"/>
    </location>
</feature>
<evidence type="ECO:0000256" key="1">
    <source>
        <dbReference type="ARBA" id="ARBA00022737"/>
    </source>
</evidence>
<dbReference type="Pfam" id="PF01473">
    <property type="entry name" value="Choline_bind_1"/>
    <property type="match status" value="2"/>
</dbReference>
<dbReference type="Gene3D" id="2.10.270.10">
    <property type="entry name" value="Cholin Binding"/>
    <property type="match status" value="2"/>
</dbReference>
<dbReference type="EMBL" id="DVKS01000118">
    <property type="protein sequence ID" value="HIT41803.1"/>
    <property type="molecule type" value="Genomic_DNA"/>
</dbReference>
<evidence type="ECO:0000256" key="2">
    <source>
        <dbReference type="SAM" id="SignalP"/>
    </source>
</evidence>
<keyword evidence="1" id="KW-0677">Repeat</keyword>
<dbReference type="Proteomes" id="UP000886860">
    <property type="component" value="Unassembled WGS sequence"/>
</dbReference>
<dbReference type="InterPro" id="IPR018337">
    <property type="entry name" value="Cell_wall/Cho-bd_repeat"/>
</dbReference>
<reference evidence="3" key="1">
    <citation type="submission" date="2020-10" db="EMBL/GenBank/DDBJ databases">
        <authorList>
            <person name="Gilroy R."/>
        </authorList>
    </citation>
    <scope>NUCLEOTIDE SEQUENCE</scope>
    <source>
        <strain evidence="3">CHK123-3438</strain>
    </source>
</reference>
<feature type="non-terminal residue" evidence="3">
    <location>
        <position position="343"/>
    </location>
</feature>
<keyword evidence="2" id="KW-0732">Signal</keyword>
<dbReference type="Gene3D" id="2.20.120.10">
    <property type="entry name" value="Multimodular pneumococcal cell wall endolysin, domain 3"/>
    <property type="match status" value="1"/>
</dbReference>
<organism evidence="3 4">
    <name type="scientific">Candidatus Caccovicinus merdipullorum</name>
    <dbReference type="NCBI Taxonomy" id="2840724"/>
    <lineage>
        <taxon>Bacteria</taxon>
        <taxon>Bacillati</taxon>
        <taxon>Bacillota</taxon>
        <taxon>Clostridia</taxon>
        <taxon>Eubacteriales</taxon>
        <taxon>Candidatus Caccovicinus</taxon>
    </lineage>
</organism>
<gene>
    <name evidence="3" type="ORF">IAB60_06865</name>
</gene>
<sequence>MTKKMKLTAVFGAACLLSAGASMTAMADWVQQGSDWMYLDGSGNRVTNEWRQSNGYYFYLDGNGIMARDQWIDDEYYVDINGVRVTDRWIYSEDGNDGAPDSDGGWFYVGSNGRVLSDEWATINGQRYRFDSDGSMMYGWYSDDNNLYYLGGPDDGAAKTGWLCLAYDPDEDDQDEGSVYETDESGYGTWFYFGTNGRAVRADEGDGYVSRNINGYRYYFDENGVMATGWASVADQAADDVTGISTLKYFGAPNQGQMAEGWVYLYDDPEDSDYNDNNFSFNTASASNASRSDWGDGAWYYFDSNGVPAYLESDAATLTDATTRVNGERYFFDEYGRMQSGLL</sequence>
<dbReference type="Pfam" id="PF19085">
    <property type="entry name" value="Choline_bind_2"/>
    <property type="match status" value="1"/>
</dbReference>
<evidence type="ECO:0000313" key="3">
    <source>
        <dbReference type="EMBL" id="HIT41803.1"/>
    </source>
</evidence>
<protein>
    <submittedName>
        <fullName evidence="3">Cell wall-binding protein</fullName>
    </submittedName>
</protein>
<comment type="caution">
    <text evidence="3">The sequence shown here is derived from an EMBL/GenBank/DDBJ whole genome shotgun (WGS) entry which is preliminary data.</text>
</comment>
<accession>A0A9D1KER3</accession>
<reference evidence="3" key="2">
    <citation type="journal article" date="2021" name="PeerJ">
        <title>Extensive microbial diversity within the chicken gut microbiome revealed by metagenomics and culture.</title>
        <authorList>
            <person name="Gilroy R."/>
            <person name="Ravi A."/>
            <person name="Getino M."/>
            <person name="Pursley I."/>
            <person name="Horton D.L."/>
            <person name="Alikhan N.F."/>
            <person name="Baker D."/>
            <person name="Gharbi K."/>
            <person name="Hall N."/>
            <person name="Watson M."/>
            <person name="Adriaenssens E.M."/>
            <person name="Foster-Nyarko E."/>
            <person name="Jarju S."/>
            <person name="Secka A."/>
            <person name="Antonio M."/>
            <person name="Oren A."/>
            <person name="Chaudhuri R.R."/>
            <person name="La Ragione R."/>
            <person name="Hildebrand F."/>
            <person name="Pallen M.J."/>
        </authorList>
    </citation>
    <scope>NUCLEOTIDE SEQUENCE</scope>
    <source>
        <strain evidence="3">CHK123-3438</strain>
    </source>
</reference>
<dbReference type="AlphaFoldDB" id="A0A9D1KER3"/>
<proteinExistence type="predicted"/>
<feature type="signal peptide" evidence="2">
    <location>
        <begin position="1"/>
        <end position="27"/>
    </location>
</feature>